<dbReference type="EMBL" id="FQVG01000009">
    <property type="protein sequence ID" value="SHE60969.1"/>
    <property type="molecule type" value="Genomic_DNA"/>
</dbReference>
<sequence>MNKKVVRGLWILAGCCFIIASLINLISNTGKWYIMIIQLVTAILMFLSEYKIKNSIKK</sequence>
<feature type="transmembrane region" description="Helical" evidence="1">
    <location>
        <begin position="7"/>
        <end position="26"/>
    </location>
</feature>
<evidence type="ECO:0000256" key="1">
    <source>
        <dbReference type="SAM" id="Phobius"/>
    </source>
</evidence>
<keyword evidence="3" id="KW-1185">Reference proteome</keyword>
<organism evidence="2 3">
    <name type="scientific">Caloramator proteoclasticus DSM 10124</name>
    <dbReference type="NCBI Taxonomy" id="1121262"/>
    <lineage>
        <taxon>Bacteria</taxon>
        <taxon>Bacillati</taxon>
        <taxon>Bacillota</taxon>
        <taxon>Clostridia</taxon>
        <taxon>Eubacteriales</taxon>
        <taxon>Clostridiaceae</taxon>
        <taxon>Caloramator</taxon>
    </lineage>
</organism>
<accession>A0A1M4UWD2</accession>
<gene>
    <name evidence="2" type="ORF">SAMN02746091_00753</name>
</gene>
<feature type="transmembrane region" description="Helical" evidence="1">
    <location>
        <begin position="32"/>
        <end position="50"/>
    </location>
</feature>
<name>A0A1M4UWD2_9CLOT</name>
<dbReference type="AlphaFoldDB" id="A0A1M4UWD2"/>
<keyword evidence="1" id="KW-0812">Transmembrane</keyword>
<proteinExistence type="predicted"/>
<keyword evidence="1" id="KW-0472">Membrane</keyword>
<protein>
    <submittedName>
        <fullName evidence="2">Uncharacterized protein</fullName>
    </submittedName>
</protein>
<reference evidence="3" key="1">
    <citation type="submission" date="2016-11" db="EMBL/GenBank/DDBJ databases">
        <authorList>
            <person name="Varghese N."/>
            <person name="Submissions S."/>
        </authorList>
    </citation>
    <scope>NUCLEOTIDE SEQUENCE [LARGE SCALE GENOMIC DNA]</scope>
    <source>
        <strain evidence="3">DSM 10124</strain>
    </source>
</reference>
<evidence type="ECO:0000313" key="2">
    <source>
        <dbReference type="EMBL" id="SHE60969.1"/>
    </source>
</evidence>
<keyword evidence="1" id="KW-1133">Transmembrane helix</keyword>
<dbReference type="RefSeq" id="WP_159431451.1">
    <property type="nucleotide sequence ID" value="NZ_FQVG01000009.1"/>
</dbReference>
<evidence type="ECO:0000313" key="3">
    <source>
        <dbReference type="Proteomes" id="UP000184423"/>
    </source>
</evidence>
<dbReference type="Proteomes" id="UP000184423">
    <property type="component" value="Unassembled WGS sequence"/>
</dbReference>